<name>A0A4R3MRN2_9GAMM</name>
<dbReference type="Proteomes" id="UP000295717">
    <property type="component" value="Unassembled WGS sequence"/>
</dbReference>
<protein>
    <submittedName>
        <fullName evidence="1">Uncharacterized protein</fullName>
    </submittedName>
</protein>
<comment type="caution">
    <text evidence="1">The sequence shown here is derived from an EMBL/GenBank/DDBJ whole genome shotgun (WGS) entry which is preliminary data.</text>
</comment>
<organism evidence="1 2">
    <name type="scientific">Thiobaca trueperi</name>
    <dbReference type="NCBI Taxonomy" id="127458"/>
    <lineage>
        <taxon>Bacteria</taxon>
        <taxon>Pseudomonadati</taxon>
        <taxon>Pseudomonadota</taxon>
        <taxon>Gammaproteobacteria</taxon>
        <taxon>Chromatiales</taxon>
        <taxon>Chromatiaceae</taxon>
        <taxon>Thiobaca</taxon>
    </lineage>
</organism>
<dbReference type="OrthoDB" id="5767672at2"/>
<evidence type="ECO:0000313" key="2">
    <source>
        <dbReference type="Proteomes" id="UP000295717"/>
    </source>
</evidence>
<dbReference type="RefSeq" id="WP_132978697.1">
    <property type="nucleotide sequence ID" value="NZ_SMAO01000016.1"/>
</dbReference>
<proteinExistence type="predicted"/>
<sequence length="153" mass="17090">MTPETDAAEPDWETPLSLTITPSLLIHALMGTASAVHTGWNSCVDDTLLLSNLVAMDDHAGNYVRLAEQEFVDDDQPDILWHDWTLEVRIGSLLTTGHWQLPSTAHPSEWDWTAREAARAFERACVLIGRRVRRAIAVEDPAPMESVPRASRH</sequence>
<dbReference type="AlphaFoldDB" id="A0A4R3MRN2"/>
<gene>
    <name evidence="1" type="ORF">EDC35_11610</name>
</gene>
<dbReference type="EMBL" id="SMAO01000016">
    <property type="protein sequence ID" value="TCT17972.1"/>
    <property type="molecule type" value="Genomic_DNA"/>
</dbReference>
<keyword evidence="2" id="KW-1185">Reference proteome</keyword>
<evidence type="ECO:0000313" key="1">
    <source>
        <dbReference type="EMBL" id="TCT17972.1"/>
    </source>
</evidence>
<reference evidence="1 2" key="1">
    <citation type="submission" date="2019-03" db="EMBL/GenBank/DDBJ databases">
        <title>Genomic Encyclopedia of Type Strains, Phase IV (KMG-IV): sequencing the most valuable type-strain genomes for metagenomic binning, comparative biology and taxonomic classification.</title>
        <authorList>
            <person name="Goeker M."/>
        </authorList>
    </citation>
    <scope>NUCLEOTIDE SEQUENCE [LARGE SCALE GENOMIC DNA]</scope>
    <source>
        <strain evidence="1 2">DSM 13587</strain>
    </source>
</reference>
<accession>A0A4R3MRN2</accession>